<dbReference type="WBParaSite" id="PTRK_0001408600.1">
    <property type="protein sequence ID" value="PTRK_0001408600.1"/>
    <property type="gene ID" value="PTRK_0001408600"/>
</dbReference>
<dbReference type="Proteomes" id="UP000038045">
    <property type="component" value="Unplaced"/>
</dbReference>
<dbReference type="Gene3D" id="3.10.20.90">
    <property type="entry name" value="Phosphatidylinositol 3-kinase Catalytic Subunit, Chain A, domain 1"/>
    <property type="match status" value="1"/>
</dbReference>
<dbReference type="STRING" id="131310.A0A0N4ZZ72"/>
<protein>
    <submittedName>
        <fullName evidence="4">UBX domain-containing protein</fullName>
    </submittedName>
</protein>
<dbReference type="InterPro" id="IPR001012">
    <property type="entry name" value="UBX_dom"/>
</dbReference>
<evidence type="ECO:0000313" key="3">
    <source>
        <dbReference type="Proteomes" id="UP000038045"/>
    </source>
</evidence>
<dbReference type="Gene3D" id="3.40.30.10">
    <property type="entry name" value="Glutaredoxin"/>
    <property type="match status" value="1"/>
</dbReference>
<evidence type="ECO:0000259" key="2">
    <source>
        <dbReference type="PROSITE" id="PS50033"/>
    </source>
</evidence>
<dbReference type="GO" id="GO:0043130">
    <property type="term" value="F:ubiquitin binding"/>
    <property type="evidence" value="ECO:0007669"/>
    <property type="project" value="TreeGrafter"/>
</dbReference>
<dbReference type="PROSITE" id="PS50033">
    <property type="entry name" value="UBX"/>
    <property type="match status" value="1"/>
</dbReference>
<proteinExistence type="predicted"/>
<evidence type="ECO:0000313" key="4">
    <source>
        <dbReference type="WBParaSite" id="PTRK_0001408600.1"/>
    </source>
</evidence>
<sequence length="332" mass="38217">MVLPQNMAQEHFLSRNNRNNSNHNGQNGNQPSVISFASSSIHEGNPYFLSSLDQIRHEATAAKRWLIVCVKEHSSPLSIHLNKLLQDSTVKHVITNNYFFVSYYTIDEEGQRLKMFYKLHQFPSLLILDPRTGEEVANIPNNIVDPSSFCDFLLNFIDRYTNFLAKDDEYRRSYGSLISPSQPSRQSMESNCKKRKLLTEDDDYNNSFIASSSKKTKTENLNGVDSIVVNGNKLTTIDKDEYKKFAGHPGINVSLLNISIQFPDGKRFNIQLYDNATMKALFLFIGGQGYNFREFNIIFGYPKRIIDFTEADKTLKVMGFQRRELIYIDKRC</sequence>
<dbReference type="Pfam" id="PF00789">
    <property type="entry name" value="UBX"/>
    <property type="match status" value="1"/>
</dbReference>
<accession>A0A0N4ZZ72</accession>
<dbReference type="AlphaFoldDB" id="A0A0N4ZZ72"/>
<dbReference type="InterPro" id="IPR029071">
    <property type="entry name" value="Ubiquitin-like_domsf"/>
</dbReference>
<feature type="compositionally biased region" description="Low complexity" evidence="1">
    <location>
        <begin position="15"/>
        <end position="30"/>
    </location>
</feature>
<dbReference type="SUPFAM" id="SSF52833">
    <property type="entry name" value="Thioredoxin-like"/>
    <property type="match status" value="1"/>
</dbReference>
<organism evidence="3 4">
    <name type="scientific">Parastrongyloides trichosuri</name>
    <name type="common">Possum-specific nematode worm</name>
    <dbReference type="NCBI Taxonomy" id="131310"/>
    <lineage>
        <taxon>Eukaryota</taxon>
        <taxon>Metazoa</taxon>
        <taxon>Ecdysozoa</taxon>
        <taxon>Nematoda</taxon>
        <taxon>Chromadorea</taxon>
        <taxon>Rhabditida</taxon>
        <taxon>Tylenchina</taxon>
        <taxon>Panagrolaimomorpha</taxon>
        <taxon>Strongyloidoidea</taxon>
        <taxon>Strongyloididae</taxon>
        <taxon>Parastrongyloides</taxon>
    </lineage>
</organism>
<evidence type="ECO:0000256" key="1">
    <source>
        <dbReference type="SAM" id="MobiDB-lite"/>
    </source>
</evidence>
<keyword evidence="3" id="KW-1185">Reference proteome</keyword>
<dbReference type="PANTHER" id="PTHR23322">
    <property type="entry name" value="FAS-ASSOCIATED PROTEIN"/>
    <property type="match status" value="1"/>
</dbReference>
<dbReference type="InterPro" id="IPR050730">
    <property type="entry name" value="UBX_domain-protein"/>
</dbReference>
<dbReference type="InterPro" id="IPR036249">
    <property type="entry name" value="Thioredoxin-like_sf"/>
</dbReference>
<reference evidence="4" key="1">
    <citation type="submission" date="2017-02" db="UniProtKB">
        <authorList>
            <consortium name="WormBaseParasite"/>
        </authorList>
    </citation>
    <scope>IDENTIFICATION</scope>
</reference>
<feature type="domain" description="UBX" evidence="2">
    <location>
        <begin position="251"/>
        <end position="328"/>
    </location>
</feature>
<name>A0A0N4ZZ72_PARTI</name>
<dbReference type="SUPFAM" id="SSF54236">
    <property type="entry name" value="Ubiquitin-like"/>
    <property type="match status" value="1"/>
</dbReference>
<feature type="region of interest" description="Disordered" evidence="1">
    <location>
        <begin position="15"/>
        <end position="34"/>
    </location>
</feature>